<reference evidence="1" key="2">
    <citation type="submission" date="2025-08" db="UniProtKB">
        <authorList>
            <consortium name="Ensembl"/>
        </authorList>
    </citation>
    <scope>IDENTIFICATION</scope>
</reference>
<keyword evidence="2" id="KW-1185">Reference proteome</keyword>
<protein>
    <submittedName>
        <fullName evidence="1">Uncharacterized protein</fullName>
    </submittedName>
</protein>
<accession>A0A8C3M7B3</accession>
<dbReference type="Proteomes" id="UP000694382">
    <property type="component" value="Chromosome 6"/>
</dbReference>
<evidence type="ECO:0000313" key="2">
    <source>
        <dbReference type="Proteomes" id="UP000694382"/>
    </source>
</evidence>
<reference evidence="1" key="3">
    <citation type="submission" date="2025-09" db="UniProtKB">
        <authorList>
            <consortium name="Ensembl"/>
        </authorList>
    </citation>
    <scope>IDENTIFICATION</scope>
</reference>
<reference evidence="1" key="1">
    <citation type="submission" date="2020-02" db="EMBL/GenBank/DDBJ databases">
        <authorList>
            <person name="Enbody D E."/>
            <person name="Pettersson E M."/>
        </authorList>
    </citation>
    <scope>NUCLEOTIDE SEQUENCE [LARGE SCALE GENOMIC DNA]</scope>
</reference>
<sequence length="102" mass="11337">MDIPGRFYMSHIHQPECGAVNSPVKKGFLSTVKRVLQIFDEVGLPRHAEEPLLGEASLADEVHALLHQQRGQALPIAPLVLSETLILAPNYVWWSKGRECPS</sequence>
<name>A0A8C3M7B3_GEOPR</name>
<organism evidence="1 2">
    <name type="scientific">Geospiza parvula</name>
    <name type="common">Small tree-finch</name>
    <name type="synonym">Camarhynchus parvulus</name>
    <dbReference type="NCBI Taxonomy" id="87175"/>
    <lineage>
        <taxon>Eukaryota</taxon>
        <taxon>Metazoa</taxon>
        <taxon>Chordata</taxon>
        <taxon>Craniata</taxon>
        <taxon>Vertebrata</taxon>
        <taxon>Euteleostomi</taxon>
        <taxon>Archelosauria</taxon>
        <taxon>Archosauria</taxon>
        <taxon>Dinosauria</taxon>
        <taxon>Saurischia</taxon>
        <taxon>Theropoda</taxon>
        <taxon>Coelurosauria</taxon>
        <taxon>Aves</taxon>
        <taxon>Neognathae</taxon>
        <taxon>Neoaves</taxon>
        <taxon>Telluraves</taxon>
        <taxon>Australaves</taxon>
        <taxon>Passeriformes</taxon>
        <taxon>Thraupidae</taxon>
        <taxon>Camarhynchus</taxon>
    </lineage>
</organism>
<dbReference type="Ensembl" id="ENSCPVT00000002210.2">
    <property type="protein sequence ID" value="ENSCPVP00000002122.1"/>
    <property type="gene ID" value="ENSCPVG00000001586.2"/>
</dbReference>
<dbReference type="AlphaFoldDB" id="A0A8C3M7B3"/>
<proteinExistence type="predicted"/>
<evidence type="ECO:0000313" key="1">
    <source>
        <dbReference type="Ensembl" id="ENSCPVP00000002122.1"/>
    </source>
</evidence>